<organism evidence="1 2">
    <name type="scientific">Paenibacillus taichungensis</name>
    <dbReference type="NCBI Taxonomy" id="484184"/>
    <lineage>
        <taxon>Bacteria</taxon>
        <taxon>Bacillati</taxon>
        <taxon>Bacillota</taxon>
        <taxon>Bacilli</taxon>
        <taxon>Bacillales</taxon>
        <taxon>Paenibacillaceae</taxon>
        <taxon>Paenibacillus</taxon>
    </lineage>
</organism>
<evidence type="ECO:0000313" key="2">
    <source>
        <dbReference type="Proteomes" id="UP000577724"/>
    </source>
</evidence>
<proteinExistence type="predicted"/>
<reference evidence="1 2" key="1">
    <citation type="submission" date="2020-05" db="EMBL/GenBank/DDBJ databases">
        <title>Genome Sequencing of Type Strains.</title>
        <authorList>
            <person name="Lemaire J.F."/>
            <person name="Inderbitzin P."/>
            <person name="Gregorio O.A."/>
            <person name="Collins S.B."/>
            <person name="Wespe N."/>
            <person name="Knight-Connoni V."/>
        </authorList>
    </citation>
    <scope>NUCLEOTIDE SEQUENCE [LARGE SCALE GENOMIC DNA]</scope>
    <source>
        <strain evidence="1 2">DSM 19942</strain>
    </source>
</reference>
<sequence>MTMLTVLTTVLILGACGTNKDSGQTVEDSIYDNPRNHTAEDFMPLSEALEKYPVWFEAGVYPTRNTAVHDVYVFENGNATHYWNLKSLPIDEYDDLSDDEIIKYVKENSTAKATGKYILDITLDELGQSTQEIEVILENGKIEYYYPKGSNLDGEILTEEKTITMETDHLVTFEQGSNSQKIFNTTYSGLAYNKDFSLFTRVDDSFVGFKLDDPDTKNEKVTIEGK</sequence>
<dbReference type="GeneID" id="97129597"/>
<keyword evidence="2" id="KW-1185">Reference proteome</keyword>
<name>A0ABX2MGH3_9BACL</name>
<evidence type="ECO:0000313" key="1">
    <source>
        <dbReference type="EMBL" id="NUU53006.1"/>
    </source>
</evidence>
<gene>
    <name evidence="1" type="ORF">HP548_02705</name>
</gene>
<dbReference type="RefSeq" id="WP_175380816.1">
    <property type="nucleotide sequence ID" value="NZ_JABMCC010000089.1"/>
</dbReference>
<dbReference type="EMBL" id="JABMCC010000089">
    <property type="protein sequence ID" value="NUU53006.1"/>
    <property type="molecule type" value="Genomic_DNA"/>
</dbReference>
<protein>
    <recommendedName>
        <fullName evidence="3">Lipoprotein</fullName>
    </recommendedName>
</protein>
<comment type="caution">
    <text evidence="1">The sequence shown here is derived from an EMBL/GenBank/DDBJ whole genome shotgun (WGS) entry which is preliminary data.</text>
</comment>
<evidence type="ECO:0008006" key="3">
    <source>
        <dbReference type="Google" id="ProtNLM"/>
    </source>
</evidence>
<accession>A0ABX2MGH3</accession>
<dbReference type="Proteomes" id="UP000577724">
    <property type="component" value="Unassembled WGS sequence"/>
</dbReference>